<dbReference type="RefSeq" id="WP_185052999.1">
    <property type="nucleotide sequence ID" value="NZ_BAABIX010000017.1"/>
</dbReference>
<dbReference type="Pfam" id="PF12215">
    <property type="entry name" value="Glyco_hydr_116N"/>
    <property type="match status" value="1"/>
</dbReference>
<dbReference type="InterPro" id="IPR006775">
    <property type="entry name" value="GH116_catalytic"/>
</dbReference>
<dbReference type="PANTHER" id="PTHR12654">
    <property type="entry name" value="BILE ACID BETA-GLUCOSIDASE-RELATED"/>
    <property type="match status" value="1"/>
</dbReference>
<comment type="caution">
    <text evidence="4">The sequence shown here is derived from an EMBL/GenBank/DDBJ whole genome shotgun (WGS) entry which is preliminary data.</text>
</comment>
<dbReference type="EMBL" id="JACHGN010000013">
    <property type="protein sequence ID" value="MBB5136072.1"/>
    <property type="molecule type" value="Genomic_DNA"/>
</dbReference>
<protein>
    <submittedName>
        <fullName evidence="4">Uncharacterized protein (DUF608 family)</fullName>
    </submittedName>
</protein>
<name>A0A840P9W5_9ACTN</name>
<evidence type="ECO:0000259" key="3">
    <source>
        <dbReference type="Pfam" id="PF12215"/>
    </source>
</evidence>
<dbReference type="GO" id="GO:0008422">
    <property type="term" value="F:beta-glucosidase activity"/>
    <property type="evidence" value="ECO:0007669"/>
    <property type="project" value="TreeGrafter"/>
</dbReference>
<dbReference type="InterPro" id="IPR052566">
    <property type="entry name" value="Non-lysos_glucosylceramidase"/>
</dbReference>
<sequence length="859" mass="94743">MPDAAGPAVHDGGPSGASREIRGDSLAAAFPLGGIGTGNVCIGARGDLRDWQLSYKPQIIERLPYSFFALRVKPDGGRPDTRVLESWLQPPFERPSGINAYDAAGLPRFRESRMRGEYPFVWVDLVDDSVRAEARLEAFTPLVPLDCEDSGLPAAVLRYRITNRHETWAEVTVAGSVANAIGFDGYDHGIAPRIHGEPHNEFRQQGALQGIFMRSSLPETDLRHGTMALATTDPDVTAKTRWTAPRGAELSELWQDLTSDGRLSPGGAYPMPPSHGLAAEPPLLCVGSLASAQVVAPGASATFTFFLTWHLPNRRKGWDGQVIRDDPHLDEIVRNHYATRHRDAWEVAGHLARELPRLERATRTFHASLFGSTLPEEIKDAVASNVAAIRSTTCFRIEGGTFLTWEGTFEDNGSCEGNCTHVWNYAQTAAFLFPDLEHSMRRTEFLAETDADGRMRFRTNTVFDAPPWDMLPAVDGQLGSIVRLYRDWNLSGDRDLARELWPGARRALEFAISYWDRDGDGLLEAEQHNTYDIEFHGPNPLANVMFVAALEAGARLAEEMGEADDATRYRLLARACGRRMDEVMWNGAYYEQKIPDGEQRIYQHGSGCLSDQLLGQFLAHVAGLGHVVPPGRARSALRAIYSSNFLPRLGDRPLFHQTYALQDEGGLVLCTWPENDRPDVPFYFADQVWTGVEYQVAAHLIYEGLVEEGLTIVRAVRARHDGRRRNPWNEVEAGNHYVRSMSSWALLPAYSGFTYDGRRGRLGFAPRGGDDPFSCFFSTATGWGVFTLGSSGFELDVKGGRLALGELALPSRTARDGATATLAGRDLPVEVSVAGGTLCLRLGPTTVTPGEALRVVWPR</sequence>
<dbReference type="PANTHER" id="PTHR12654:SF0">
    <property type="entry name" value="NON-LYSOSOMAL GLUCOSYLCERAMIDASE"/>
    <property type="match status" value="1"/>
</dbReference>
<dbReference type="AlphaFoldDB" id="A0A840P9W5"/>
<dbReference type="InterPro" id="IPR008928">
    <property type="entry name" value="6-hairpin_glycosidase_sf"/>
</dbReference>
<evidence type="ECO:0000313" key="4">
    <source>
        <dbReference type="EMBL" id="MBB5136072.1"/>
    </source>
</evidence>
<evidence type="ECO:0000256" key="1">
    <source>
        <dbReference type="SAM" id="MobiDB-lite"/>
    </source>
</evidence>
<dbReference type="Proteomes" id="UP000578449">
    <property type="component" value="Unassembled WGS sequence"/>
</dbReference>
<accession>A0A840P9W5</accession>
<dbReference type="SUPFAM" id="SSF48208">
    <property type="entry name" value="Six-hairpin glycosidases"/>
    <property type="match status" value="1"/>
</dbReference>
<dbReference type="GO" id="GO:0005975">
    <property type="term" value="P:carbohydrate metabolic process"/>
    <property type="evidence" value="ECO:0007669"/>
    <property type="project" value="InterPro"/>
</dbReference>
<proteinExistence type="predicted"/>
<evidence type="ECO:0000313" key="5">
    <source>
        <dbReference type="Proteomes" id="UP000578449"/>
    </source>
</evidence>
<organism evidence="4 5">
    <name type="scientific">Thermocatellispora tengchongensis</name>
    <dbReference type="NCBI Taxonomy" id="1073253"/>
    <lineage>
        <taxon>Bacteria</taxon>
        <taxon>Bacillati</taxon>
        <taxon>Actinomycetota</taxon>
        <taxon>Actinomycetes</taxon>
        <taxon>Streptosporangiales</taxon>
        <taxon>Streptosporangiaceae</taxon>
        <taxon>Thermocatellispora</taxon>
    </lineage>
</organism>
<feature type="region of interest" description="Disordered" evidence="1">
    <location>
        <begin position="1"/>
        <end position="20"/>
    </location>
</feature>
<dbReference type="InterPro" id="IPR024462">
    <property type="entry name" value="GH116_N"/>
</dbReference>
<keyword evidence="5" id="KW-1185">Reference proteome</keyword>
<feature type="domain" description="Glycosyl-hydrolase family 116 N-terminal" evidence="3">
    <location>
        <begin position="29"/>
        <end position="355"/>
    </location>
</feature>
<feature type="domain" description="Glycosyl-hydrolase family 116 catalytic region" evidence="2">
    <location>
        <begin position="475"/>
        <end position="746"/>
    </location>
</feature>
<gene>
    <name evidence="4" type="ORF">HNP84_005816</name>
</gene>
<dbReference type="InterPro" id="IPR012341">
    <property type="entry name" value="6hp_glycosidase-like_sf"/>
</dbReference>
<dbReference type="Pfam" id="PF04685">
    <property type="entry name" value="DUF608"/>
    <property type="match status" value="1"/>
</dbReference>
<reference evidence="4 5" key="1">
    <citation type="submission" date="2020-08" db="EMBL/GenBank/DDBJ databases">
        <title>Genomic Encyclopedia of Type Strains, Phase IV (KMG-IV): sequencing the most valuable type-strain genomes for metagenomic binning, comparative biology and taxonomic classification.</title>
        <authorList>
            <person name="Goeker M."/>
        </authorList>
    </citation>
    <scope>NUCLEOTIDE SEQUENCE [LARGE SCALE GENOMIC DNA]</scope>
    <source>
        <strain evidence="4 5">DSM 45615</strain>
    </source>
</reference>
<evidence type="ECO:0000259" key="2">
    <source>
        <dbReference type="Pfam" id="PF04685"/>
    </source>
</evidence>
<dbReference type="Gene3D" id="1.50.10.10">
    <property type="match status" value="1"/>
</dbReference>